<feature type="region of interest" description="Disordered" evidence="1">
    <location>
        <begin position="261"/>
        <end position="286"/>
    </location>
</feature>
<sequence>MINWGDVNIEDIKEWPSFPSIKDACVSCDDMKVPTCPDCPVDESCAITSLTCTSCPSTYCTKKSSMNASGGDVSDSNKSSDSGSAVGGIVGGVVGGITLVLLIALAFYYLKYWRHRKQRYGDMVGSASLEDEKAVERAIVSAGRDGTMNMGNVDSMYQTRNRSSAATVATRASNVLPVAYIPGVTAVGKKFRNRHLFNNGDTRSHITLGSSILGGDDDDFDDESEMGSQAGDRNSSAVQHTSNLTTAIRAKPKLVQITEEDEFTYESDKERKKVDEDSQKSTLASPRTISTAGAAAGAGAGAVSIVAFKSTDTAVSVDPFILEGEDDNRTNDEDEKEHLHQQGVEDEDDDDGSQGSFILSVEVAEAIIRQNSVSRR</sequence>
<dbReference type="Pfam" id="PF09463">
    <property type="entry name" value="Opy2"/>
    <property type="match status" value="1"/>
</dbReference>
<dbReference type="GO" id="GO:0007232">
    <property type="term" value="P:osmosensory signaling pathway via Sho1 osmosensor"/>
    <property type="evidence" value="ECO:0007669"/>
    <property type="project" value="EnsemblFungi"/>
</dbReference>
<keyword evidence="5" id="KW-1185">Reference proteome</keyword>
<feature type="region of interest" description="Disordered" evidence="1">
    <location>
        <begin position="319"/>
        <end position="357"/>
    </location>
</feature>
<proteinExistence type="predicted"/>
<feature type="compositionally biased region" description="Basic and acidic residues" evidence="1">
    <location>
        <begin position="327"/>
        <end position="340"/>
    </location>
</feature>
<dbReference type="GO" id="GO:1900436">
    <property type="term" value="P:positive regulation of filamentous growth of a population of unicellular organisms in response to starvation"/>
    <property type="evidence" value="ECO:0007669"/>
    <property type="project" value="EnsemblFungi"/>
</dbReference>
<protein>
    <recommendedName>
        <fullName evidence="3">Membrane anchor Opy2 N-terminal domain-containing protein</fullName>
    </recommendedName>
</protein>
<evidence type="ECO:0000313" key="4">
    <source>
        <dbReference type="EMBL" id="AET38937.1"/>
    </source>
</evidence>
<feature type="compositionally biased region" description="Acidic residues" evidence="1">
    <location>
        <begin position="215"/>
        <end position="225"/>
    </location>
</feature>
<dbReference type="GO" id="GO:0000751">
    <property type="term" value="P:mitotic cell cycle G1 arrest in response to pheromone"/>
    <property type="evidence" value="ECO:0007669"/>
    <property type="project" value="EnsemblFungi"/>
</dbReference>
<dbReference type="GeneID" id="11469019"/>
<gene>
    <name evidence="4" type="ordered locus">Ecym_3453</name>
</gene>
<dbReference type="GO" id="GO:0072659">
    <property type="term" value="P:protein localization to plasma membrane"/>
    <property type="evidence" value="ECO:0007669"/>
    <property type="project" value="EnsemblFungi"/>
</dbReference>
<name>G8JS18_ERECY</name>
<keyword evidence="2" id="KW-1133">Transmembrane helix</keyword>
<evidence type="ECO:0000256" key="2">
    <source>
        <dbReference type="SAM" id="Phobius"/>
    </source>
</evidence>
<reference evidence="5" key="1">
    <citation type="journal article" date="2012" name="G3 (Bethesda)">
        <title>Pichia sorbitophila, an interspecies yeast hybrid reveals early steps of genome resolution following polyploidization.</title>
        <authorList>
            <person name="Leh Louis V."/>
            <person name="Despons L."/>
            <person name="Friedrich A."/>
            <person name="Martin T."/>
            <person name="Durrens P."/>
            <person name="Casaregola S."/>
            <person name="Neuveglise C."/>
            <person name="Fairhead C."/>
            <person name="Marck C."/>
            <person name="Cruz J.A."/>
            <person name="Straub M.L."/>
            <person name="Kugler V."/>
            <person name="Sacerdot C."/>
            <person name="Uzunov Z."/>
            <person name="Thierry A."/>
            <person name="Weiss S."/>
            <person name="Bleykasten C."/>
            <person name="De Montigny J."/>
            <person name="Jacques N."/>
            <person name="Jung P."/>
            <person name="Lemaire M."/>
            <person name="Mallet S."/>
            <person name="Morel G."/>
            <person name="Richard G.F."/>
            <person name="Sarkar A."/>
            <person name="Savel G."/>
            <person name="Schacherer J."/>
            <person name="Seret M.L."/>
            <person name="Talla E."/>
            <person name="Samson G."/>
            <person name="Jubin C."/>
            <person name="Poulain J."/>
            <person name="Vacherie B."/>
            <person name="Barbe V."/>
            <person name="Pelletier E."/>
            <person name="Sherman D.J."/>
            <person name="Westhof E."/>
            <person name="Weissenbach J."/>
            <person name="Baret P.V."/>
            <person name="Wincker P."/>
            <person name="Gaillardin C."/>
            <person name="Dujon B."/>
            <person name="Souciet J.L."/>
        </authorList>
    </citation>
    <scope>NUCLEOTIDE SEQUENCE [LARGE SCALE GENOMIC DNA]</scope>
    <source>
        <strain evidence="5">CBS 270.75 / DBVPG 7215 / KCTC 17166 / NRRL Y-17582</strain>
    </source>
</reference>
<keyword evidence="2" id="KW-0812">Transmembrane</keyword>
<dbReference type="InterPro" id="IPR018571">
    <property type="entry name" value="Membrane_anchor_Opy2_N"/>
</dbReference>
<evidence type="ECO:0000313" key="5">
    <source>
        <dbReference type="Proteomes" id="UP000006790"/>
    </source>
</evidence>
<dbReference type="GO" id="GO:0005886">
    <property type="term" value="C:plasma membrane"/>
    <property type="evidence" value="ECO:0007669"/>
    <property type="project" value="EnsemblFungi"/>
</dbReference>
<dbReference type="OMA" id="FRNRHLF"/>
<dbReference type="STRING" id="931890.G8JS18"/>
<dbReference type="RefSeq" id="XP_003645754.1">
    <property type="nucleotide sequence ID" value="XM_003645706.1"/>
</dbReference>
<dbReference type="InParanoid" id="G8JS18"/>
<dbReference type="HOGENOM" id="CLU_062466_0_0_1"/>
<keyword evidence="2" id="KW-0472">Membrane</keyword>
<feature type="domain" description="Membrane anchor Opy2 N-terminal" evidence="3">
    <location>
        <begin position="25"/>
        <end position="60"/>
    </location>
</feature>
<dbReference type="eggNOG" id="ENOG502RY3X">
    <property type="taxonomic scope" value="Eukaryota"/>
</dbReference>
<feature type="region of interest" description="Disordered" evidence="1">
    <location>
        <begin position="207"/>
        <end position="245"/>
    </location>
</feature>
<evidence type="ECO:0000259" key="3">
    <source>
        <dbReference type="Pfam" id="PF09463"/>
    </source>
</evidence>
<dbReference type="FunCoup" id="G8JS18">
    <property type="interactions" value="103"/>
</dbReference>
<accession>G8JS18</accession>
<dbReference type="AlphaFoldDB" id="G8JS18"/>
<dbReference type="EMBL" id="CP002499">
    <property type="protein sequence ID" value="AET38937.1"/>
    <property type="molecule type" value="Genomic_DNA"/>
</dbReference>
<feature type="compositionally biased region" description="Polar residues" evidence="1">
    <location>
        <begin position="231"/>
        <end position="245"/>
    </location>
</feature>
<dbReference type="KEGG" id="erc:Ecym_3453"/>
<dbReference type="Proteomes" id="UP000006790">
    <property type="component" value="Chromosome 3"/>
</dbReference>
<organism evidence="4 5">
    <name type="scientific">Eremothecium cymbalariae (strain CBS 270.75 / DBVPG 7215 / KCTC 17166 / NRRL Y-17582)</name>
    <name type="common">Yeast</name>
    <dbReference type="NCBI Taxonomy" id="931890"/>
    <lineage>
        <taxon>Eukaryota</taxon>
        <taxon>Fungi</taxon>
        <taxon>Dikarya</taxon>
        <taxon>Ascomycota</taxon>
        <taxon>Saccharomycotina</taxon>
        <taxon>Saccharomycetes</taxon>
        <taxon>Saccharomycetales</taxon>
        <taxon>Saccharomycetaceae</taxon>
        <taxon>Eremothecium</taxon>
    </lineage>
</organism>
<feature type="transmembrane region" description="Helical" evidence="2">
    <location>
        <begin position="85"/>
        <end position="110"/>
    </location>
</feature>
<dbReference type="OrthoDB" id="2402916at2759"/>
<feature type="compositionally biased region" description="Basic and acidic residues" evidence="1">
    <location>
        <begin position="266"/>
        <end position="279"/>
    </location>
</feature>
<evidence type="ECO:0000256" key="1">
    <source>
        <dbReference type="SAM" id="MobiDB-lite"/>
    </source>
</evidence>